<dbReference type="Proteomes" id="UP000253940">
    <property type="component" value="Chromosome"/>
</dbReference>
<accession>A0A345PAY1</accession>
<dbReference type="Pfam" id="PF05114">
    <property type="entry name" value="MbnB_TglH_ChrH"/>
    <property type="match status" value="1"/>
</dbReference>
<evidence type="ECO:0000313" key="1">
    <source>
        <dbReference type="EMBL" id="AXI04440.1"/>
    </source>
</evidence>
<dbReference type="SUPFAM" id="SSF51658">
    <property type="entry name" value="Xylose isomerase-like"/>
    <property type="match status" value="1"/>
</dbReference>
<organism evidence="1 2">
    <name type="scientific">Aquirhabdus parva</name>
    <dbReference type="NCBI Taxonomy" id="2283318"/>
    <lineage>
        <taxon>Bacteria</taxon>
        <taxon>Pseudomonadati</taxon>
        <taxon>Pseudomonadota</taxon>
        <taxon>Gammaproteobacteria</taxon>
        <taxon>Moraxellales</taxon>
        <taxon>Moraxellaceae</taxon>
        <taxon>Aquirhabdus</taxon>
    </lineage>
</organism>
<dbReference type="InterPro" id="IPR007801">
    <property type="entry name" value="MbnB/TglH/ChrH"/>
</dbReference>
<name>A0A345PAY1_9GAMM</name>
<gene>
    <name evidence="1" type="ORF">HYN46_01085</name>
</gene>
<proteinExistence type="predicted"/>
<dbReference type="AlphaFoldDB" id="A0A345PAY1"/>
<sequence length="276" mass="31262">MSELYAELLSNKGLNKPDFYEIAPENWIGMGGRYARDLRAFTERYSFACHGLSLSIGGISPLNIEFLKQVRDFLDTHQIDVYSEHLSYTNDGSYLYDLMPIPMTLDAAKYVADRVIQAQEILGRRLILENVSTYAMPNAEMSEAEFVSEVIRRSDCELLLDVNNVYVNSINHGSNAHAFIQAMPAERVRYLHIAGHDGEDPTLLIDTHGDDVIAPVWQLLQFTYETIGIRPTLLERDFNVPALDTLLAEVDHIRQIQTKQKIGFVNTSDEQNYASA</sequence>
<protein>
    <submittedName>
        <fullName evidence="1">DUF692 domain-containing protein</fullName>
    </submittedName>
</protein>
<dbReference type="InterPro" id="IPR036237">
    <property type="entry name" value="Xyl_isomerase-like_sf"/>
</dbReference>
<dbReference type="Gene3D" id="3.20.20.150">
    <property type="entry name" value="Divalent-metal-dependent TIM barrel enzymes"/>
    <property type="match status" value="1"/>
</dbReference>
<reference evidence="1 2" key="1">
    <citation type="submission" date="2018-07" db="EMBL/GenBank/DDBJ databases">
        <title>Genome sequencing of Moraxellaceae gen. HYN0046.</title>
        <authorList>
            <person name="Kim M."/>
            <person name="Yi H."/>
        </authorList>
    </citation>
    <scope>NUCLEOTIDE SEQUENCE [LARGE SCALE GENOMIC DNA]</scope>
    <source>
        <strain evidence="1 2">HYN0046</strain>
    </source>
</reference>
<keyword evidence="2" id="KW-1185">Reference proteome</keyword>
<dbReference type="EMBL" id="CP031222">
    <property type="protein sequence ID" value="AXI04440.1"/>
    <property type="molecule type" value="Genomic_DNA"/>
</dbReference>
<dbReference type="PANTHER" id="PTHR42194:SF1">
    <property type="entry name" value="UPF0276 PROTEIN HI_1600"/>
    <property type="match status" value="1"/>
</dbReference>
<dbReference type="OrthoDB" id="9763101at2"/>
<dbReference type="NCBIfam" id="NF003818">
    <property type="entry name" value="PRK05409.1"/>
    <property type="match status" value="1"/>
</dbReference>
<evidence type="ECO:0000313" key="2">
    <source>
        <dbReference type="Proteomes" id="UP000253940"/>
    </source>
</evidence>
<dbReference type="PANTHER" id="PTHR42194">
    <property type="entry name" value="UPF0276 PROTEIN HI_1600"/>
    <property type="match status" value="1"/>
</dbReference>
<dbReference type="KEGG" id="mbah:HYN46_01085"/>